<dbReference type="InterPro" id="IPR004166">
    <property type="entry name" value="a-kinase_dom"/>
</dbReference>
<evidence type="ECO:0000256" key="2">
    <source>
        <dbReference type="ARBA" id="ARBA00022679"/>
    </source>
</evidence>
<dbReference type="GO" id="GO:0005524">
    <property type="term" value="F:ATP binding"/>
    <property type="evidence" value="ECO:0007669"/>
    <property type="project" value="UniProtKB-KW"/>
</dbReference>
<proteinExistence type="predicted"/>
<evidence type="ECO:0000313" key="9">
    <source>
        <dbReference type="EMBL" id="DBA03589.1"/>
    </source>
</evidence>
<dbReference type="Proteomes" id="UP001146120">
    <property type="component" value="Unassembled WGS sequence"/>
</dbReference>
<comment type="caution">
    <text evidence="9">The sequence shown here is derived from an EMBL/GenBank/DDBJ whole genome shotgun (WGS) entry which is preliminary data.</text>
</comment>
<protein>
    <recommendedName>
        <fullName evidence="8">Alpha-type protein kinase domain-containing protein</fullName>
    </recommendedName>
</protein>
<feature type="compositionally biased region" description="Polar residues" evidence="7">
    <location>
        <begin position="834"/>
        <end position="844"/>
    </location>
</feature>
<evidence type="ECO:0000256" key="7">
    <source>
        <dbReference type="SAM" id="MobiDB-lite"/>
    </source>
</evidence>
<keyword evidence="5" id="KW-0067">ATP-binding</keyword>
<gene>
    <name evidence="9" type="ORF">N0F65_006768</name>
</gene>
<accession>A0AAV2ZDX7</accession>
<feature type="compositionally biased region" description="Polar residues" evidence="7">
    <location>
        <begin position="863"/>
        <end position="887"/>
    </location>
</feature>
<evidence type="ECO:0000256" key="4">
    <source>
        <dbReference type="ARBA" id="ARBA00022777"/>
    </source>
</evidence>
<dbReference type="EMBL" id="DAKRPA010000017">
    <property type="protein sequence ID" value="DBA03589.1"/>
    <property type="molecule type" value="Genomic_DNA"/>
</dbReference>
<dbReference type="PANTHER" id="PTHR45992">
    <property type="entry name" value="EUKARYOTIC ELONGATION FACTOR 2 KINASE-RELATED"/>
    <property type="match status" value="1"/>
</dbReference>
<keyword evidence="1" id="KW-0723">Serine/threonine-protein kinase</keyword>
<dbReference type="GO" id="GO:1903013">
    <property type="term" value="P:response to differentiation-inducing factor 1"/>
    <property type="evidence" value="ECO:0007669"/>
    <property type="project" value="TreeGrafter"/>
</dbReference>
<sequence>MVPFATGQLRNAYFLQDLGEPEPRLLVAKFSIRHAEPSTYLSDVEMQAVCAHYAALYNEHEPPLKVYYARSWLLKLKDRGDLVCSVEEYLPGAYVKYSNNNGFVGKETSTTEERERNTPHAFSHFTFVASDYRLMVVDIQGVNDSYTDPQIHTADGRGFGAGNLGTFGMEKFLESHRCNEVCRWLGLKSINKQYKPGGTAAPQYQMPFGGNIKKSTSRITEERNTFSRSVTVSEAFGGSDLMMMRAAAMVDDEPDPFSSSISTCATSSSMLYGAGQTPLMMMEKAYEAVVGPAAAAAGSGGAIRVGSMPIMKSIDGPRGDRHQASFWDILRRLITRSIAQVDAMSADEGSSVIVDDGGDAGAATEAVEVAAPTAAPISNVILSHAVLSAIEKMDTTSAFEMMLLNEHMVEMESENKCLKEETQFLKERLAKQTQETSEMYHYFHKNLDQHVAQIAELEKELAAARTEVESLKNEHTETLSTSQSSYERELAAARTESAELREELRQLHAYTIQKPRTEELQAEIQTKTQQFAEEKQEIERKLLFEKDRMKKEMLTRMKETKEALLVRTEDQLNTTTKRTMMENDHFMEELSFQSKETERLLERFRLLEDEARRLRVQNQVLEANEVVLTKKNHYYQRILQQLKASNSTVGGGDGSQEMVIVRAKKTEPERVQTLPDGGPDVDSEALRARVRSLEEVLATAQKWIGAFQREKQFVVAQQDEIIQFLCRTVSESCIALRSRPSDIEKEEDVGSLAKSTTTMGELVTLLPPIAVDELASEDVRFVLQFLLEKMKLYQQQVALVYQQGTKASSRHLGNGREREALVKQLGVELPPISPSRQVTTSSPLKTKRRVQPQSKVPNEVRLTESTESQDGSGNRPTGVLSSSPGTDQNALMMVATTSFNFISSPVSPVKSPVSKGVKHGLGGTKGNNGSLKKAMNSTASTSLRERGMKAASVSYTHLDVYKRQSILVKRINSSQYS</sequence>
<evidence type="ECO:0000259" key="8">
    <source>
        <dbReference type="PROSITE" id="PS51158"/>
    </source>
</evidence>
<feature type="region of interest" description="Disordered" evidence="7">
    <location>
        <begin position="831"/>
        <end position="887"/>
    </location>
</feature>
<dbReference type="GO" id="GO:0031037">
    <property type="term" value="P:myosin II filament disassembly"/>
    <property type="evidence" value="ECO:0007669"/>
    <property type="project" value="TreeGrafter"/>
</dbReference>
<dbReference type="Gene3D" id="3.30.200.20">
    <property type="entry name" value="Phosphorylase Kinase, domain 1"/>
    <property type="match status" value="1"/>
</dbReference>
<dbReference type="InterPro" id="IPR051852">
    <property type="entry name" value="Alpha-type_PK"/>
</dbReference>
<feature type="domain" description="Alpha-type protein kinase" evidence="8">
    <location>
        <begin position="1"/>
        <end position="190"/>
    </location>
</feature>
<keyword evidence="2" id="KW-0808">Transferase</keyword>
<evidence type="ECO:0000313" key="10">
    <source>
        <dbReference type="Proteomes" id="UP001146120"/>
    </source>
</evidence>
<evidence type="ECO:0000256" key="6">
    <source>
        <dbReference type="SAM" id="Coils"/>
    </source>
</evidence>
<dbReference type="Gene3D" id="3.20.200.10">
    <property type="entry name" value="MHCK/EF2 kinase"/>
    <property type="match status" value="1"/>
</dbReference>
<organism evidence="9 10">
    <name type="scientific">Lagenidium giganteum</name>
    <dbReference type="NCBI Taxonomy" id="4803"/>
    <lineage>
        <taxon>Eukaryota</taxon>
        <taxon>Sar</taxon>
        <taxon>Stramenopiles</taxon>
        <taxon>Oomycota</taxon>
        <taxon>Peronosporomycetes</taxon>
        <taxon>Pythiales</taxon>
        <taxon>Pythiaceae</taxon>
    </lineage>
</organism>
<keyword evidence="10" id="KW-1185">Reference proteome</keyword>
<dbReference type="InterPro" id="IPR011009">
    <property type="entry name" value="Kinase-like_dom_sf"/>
</dbReference>
<feature type="coiled-coil region" evidence="6">
    <location>
        <begin position="401"/>
        <end position="537"/>
    </location>
</feature>
<reference evidence="9" key="2">
    <citation type="journal article" date="2023" name="Microbiol Resour">
        <title>Decontamination and Annotation of the Draft Genome Sequence of the Oomycete Lagenidium giganteum ARSEF 373.</title>
        <authorList>
            <person name="Morgan W.R."/>
            <person name="Tartar A."/>
        </authorList>
    </citation>
    <scope>NUCLEOTIDE SEQUENCE</scope>
    <source>
        <strain evidence="9">ARSEF 373</strain>
    </source>
</reference>
<feature type="region of interest" description="Disordered" evidence="7">
    <location>
        <begin position="906"/>
        <end position="934"/>
    </location>
</feature>
<dbReference type="Pfam" id="PF02816">
    <property type="entry name" value="Alpha_kinase"/>
    <property type="match status" value="1"/>
</dbReference>
<keyword evidence="3" id="KW-0547">Nucleotide-binding</keyword>
<evidence type="ECO:0000256" key="3">
    <source>
        <dbReference type="ARBA" id="ARBA00022741"/>
    </source>
</evidence>
<name>A0AAV2ZDX7_9STRA</name>
<evidence type="ECO:0000256" key="1">
    <source>
        <dbReference type="ARBA" id="ARBA00022527"/>
    </source>
</evidence>
<dbReference type="SUPFAM" id="SSF56112">
    <property type="entry name" value="Protein kinase-like (PK-like)"/>
    <property type="match status" value="1"/>
</dbReference>
<dbReference type="PANTHER" id="PTHR45992:SF2">
    <property type="entry name" value="EUKARYOTIC ELONGATION FACTOR 2 KINASE"/>
    <property type="match status" value="1"/>
</dbReference>
<feature type="compositionally biased region" description="Low complexity" evidence="7">
    <location>
        <begin position="906"/>
        <end position="915"/>
    </location>
</feature>
<keyword evidence="4" id="KW-0418">Kinase</keyword>
<dbReference type="SMART" id="SM00811">
    <property type="entry name" value="Alpha_kinase"/>
    <property type="match status" value="1"/>
</dbReference>
<dbReference type="GO" id="GO:0004674">
    <property type="term" value="F:protein serine/threonine kinase activity"/>
    <property type="evidence" value="ECO:0007669"/>
    <property type="project" value="UniProtKB-KW"/>
</dbReference>
<dbReference type="AlphaFoldDB" id="A0AAV2ZDX7"/>
<evidence type="ECO:0000256" key="5">
    <source>
        <dbReference type="ARBA" id="ARBA00022840"/>
    </source>
</evidence>
<reference evidence="9" key="1">
    <citation type="submission" date="2022-11" db="EMBL/GenBank/DDBJ databases">
        <authorList>
            <person name="Morgan W.R."/>
            <person name="Tartar A."/>
        </authorList>
    </citation>
    <scope>NUCLEOTIDE SEQUENCE</scope>
    <source>
        <strain evidence="9">ARSEF 373</strain>
    </source>
</reference>
<keyword evidence="6" id="KW-0175">Coiled coil</keyword>
<dbReference type="PROSITE" id="PS51158">
    <property type="entry name" value="ALPHA_KINASE"/>
    <property type="match status" value="1"/>
</dbReference>
<feature type="coiled-coil region" evidence="6">
    <location>
        <begin position="597"/>
        <end position="624"/>
    </location>
</feature>